<evidence type="ECO:0000256" key="1">
    <source>
        <dbReference type="SAM" id="MobiDB-lite"/>
    </source>
</evidence>
<reference evidence="3" key="1">
    <citation type="journal article" date="2015" name="PLoS Genet.">
        <title>Genome Sequence and Transcriptome Analyses of Chrysochromulina tobin: Metabolic Tools for Enhanced Algal Fitness in the Prominent Order Prymnesiales (Haptophyceae).</title>
        <authorList>
            <person name="Hovde B.T."/>
            <person name="Deodato C.R."/>
            <person name="Hunsperger H.M."/>
            <person name="Ryken S.A."/>
            <person name="Yost W."/>
            <person name="Jha R.K."/>
            <person name="Patterson J."/>
            <person name="Monnat R.J. Jr."/>
            <person name="Barlow S.B."/>
            <person name="Starkenburg S.R."/>
            <person name="Cattolico R.A."/>
        </authorList>
    </citation>
    <scope>NUCLEOTIDE SEQUENCE</scope>
    <source>
        <strain evidence="3">CCMP291</strain>
    </source>
</reference>
<feature type="region of interest" description="Disordered" evidence="1">
    <location>
        <begin position="349"/>
        <end position="374"/>
    </location>
</feature>
<evidence type="ECO:0008006" key="4">
    <source>
        <dbReference type="Google" id="ProtNLM"/>
    </source>
</evidence>
<sequence>MSARDEDEYAQLVREQLEALGYNSASIPENVLREFLQDFEQMDVAGEADAQLDAPLSYPTALSTAEAAGVPALTRPALPANKPSSVKAIKGRASAKPAKSAPKKRPPPMSPASLAAAAAEEVAGDGSIAREQAADGSAFAAADEALDATGEQPASVPAFEPAHWDAMRPKVPSPGAARKSMLRSASAMAAREQQRPHSARGAGAGGGASLGSTLHSSRPTSARASLGLDRVSLTGSMPPPPPPAACVDGFVGGGVIINASSQLFGGLGSQIYGSTPRKAKSDPVSMHAKRMHQWRADTFLGTGKPRIVTVTSSPAPPSTLSSSRRLPNAYVVPTSKRRDDLVWATRQMMRSADPDAGGKTRQPRSKTMHPNRYVPCTENRRDELRWAQRAQMAWVH</sequence>
<name>A0A0M0J8N5_9EUKA</name>
<protein>
    <recommendedName>
        <fullName evidence="4">Centriolar and ciliogenesis-associated protein HYLS1 C-terminal domain-containing protein</fullName>
    </recommendedName>
</protein>
<dbReference type="Proteomes" id="UP000037460">
    <property type="component" value="Unassembled WGS sequence"/>
</dbReference>
<comment type="caution">
    <text evidence="2">The sequence shown here is derived from an EMBL/GenBank/DDBJ whole genome shotgun (WGS) entry which is preliminary data.</text>
</comment>
<accession>A0A0M0J8N5</accession>
<organism evidence="2 3">
    <name type="scientific">Chrysochromulina tobinii</name>
    <dbReference type="NCBI Taxonomy" id="1460289"/>
    <lineage>
        <taxon>Eukaryota</taxon>
        <taxon>Haptista</taxon>
        <taxon>Haptophyta</taxon>
        <taxon>Prymnesiophyceae</taxon>
        <taxon>Prymnesiales</taxon>
        <taxon>Chrysochromulinaceae</taxon>
        <taxon>Chrysochromulina</taxon>
    </lineage>
</organism>
<feature type="compositionally biased region" description="Low complexity" evidence="1">
    <location>
        <begin position="176"/>
        <end position="191"/>
    </location>
</feature>
<dbReference type="EMBL" id="JWZX01003246">
    <property type="protein sequence ID" value="KOO22845.1"/>
    <property type="molecule type" value="Genomic_DNA"/>
</dbReference>
<feature type="region of interest" description="Disordered" evidence="1">
    <location>
        <begin position="160"/>
        <end position="223"/>
    </location>
</feature>
<evidence type="ECO:0000313" key="2">
    <source>
        <dbReference type="EMBL" id="KOO22845.1"/>
    </source>
</evidence>
<feature type="region of interest" description="Disordered" evidence="1">
    <location>
        <begin position="69"/>
        <end position="114"/>
    </location>
</feature>
<keyword evidence="3" id="KW-1185">Reference proteome</keyword>
<dbReference type="AlphaFoldDB" id="A0A0M0J8N5"/>
<proteinExistence type="predicted"/>
<evidence type="ECO:0000313" key="3">
    <source>
        <dbReference type="Proteomes" id="UP000037460"/>
    </source>
</evidence>
<gene>
    <name evidence="2" type="ORF">Ctob_004471</name>
</gene>
<dbReference type="OrthoDB" id="6343432at2759"/>